<dbReference type="InterPro" id="IPR027359">
    <property type="entry name" value="Volt_channel_dom_sf"/>
</dbReference>
<keyword evidence="10" id="KW-0406">Ion transport</keyword>
<proteinExistence type="predicted"/>
<evidence type="ECO:0000313" key="17">
    <source>
        <dbReference type="Proteomes" id="UP000261520"/>
    </source>
</evidence>
<dbReference type="FunFam" id="1.10.287.70:FF:000005">
    <property type="entry name" value="potassium voltage-gated channel subfamily G member 1"/>
    <property type="match status" value="1"/>
</dbReference>
<name>A0A3B4BEY3_9GOBI</name>
<feature type="transmembrane region" description="Helical" evidence="14">
    <location>
        <begin position="116"/>
        <end position="134"/>
    </location>
</feature>
<dbReference type="STRING" id="409849.ENSPMGP00000027420"/>
<organism evidence="16 17">
    <name type="scientific">Periophthalmus magnuspinnatus</name>
    <dbReference type="NCBI Taxonomy" id="409849"/>
    <lineage>
        <taxon>Eukaryota</taxon>
        <taxon>Metazoa</taxon>
        <taxon>Chordata</taxon>
        <taxon>Craniata</taxon>
        <taxon>Vertebrata</taxon>
        <taxon>Euteleostomi</taxon>
        <taxon>Actinopterygii</taxon>
        <taxon>Neopterygii</taxon>
        <taxon>Teleostei</taxon>
        <taxon>Neoteleostei</taxon>
        <taxon>Acanthomorphata</taxon>
        <taxon>Gobiaria</taxon>
        <taxon>Gobiiformes</taxon>
        <taxon>Gobioidei</taxon>
        <taxon>Gobiidae</taxon>
        <taxon>Oxudercinae</taxon>
        <taxon>Periophthalmus</taxon>
    </lineage>
</organism>
<dbReference type="Gene3D" id="1.20.120.350">
    <property type="entry name" value="Voltage-gated potassium channels. Chain C"/>
    <property type="match status" value="1"/>
</dbReference>
<evidence type="ECO:0000256" key="10">
    <source>
        <dbReference type="ARBA" id="ARBA00023065"/>
    </source>
</evidence>
<evidence type="ECO:0000256" key="5">
    <source>
        <dbReference type="ARBA" id="ARBA00022692"/>
    </source>
</evidence>
<dbReference type="Ensembl" id="ENSPMGT00000029215.1">
    <property type="protein sequence ID" value="ENSPMGP00000027420.1"/>
    <property type="gene ID" value="ENSPMGG00000022127.1"/>
</dbReference>
<evidence type="ECO:0000256" key="13">
    <source>
        <dbReference type="SAM" id="MobiDB-lite"/>
    </source>
</evidence>
<evidence type="ECO:0000313" key="16">
    <source>
        <dbReference type="Ensembl" id="ENSPMGP00000027420.1"/>
    </source>
</evidence>
<feature type="region of interest" description="Disordered" evidence="13">
    <location>
        <begin position="224"/>
        <end position="272"/>
    </location>
</feature>
<keyword evidence="6" id="KW-0631">Potassium channel</keyword>
<dbReference type="PANTHER" id="PTHR11537:SF167">
    <property type="entry name" value="POTASSIUM VOLTAGE-GATED CHANNEL SUBFAMILY G MEMBER 4"/>
    <property type="match status" value="1"/>
</dbReference>
<evidence type="ECO:0000256" key="11">
    <source>
        <dbReference type="ARBA" id="ARBA00023136"/>
    </source>
</evidence>
<keyword evidence="5 14" id="KW-0812">Transmembrane</keyword>
<dbReference type="GO" id="GO:0001508">
    <property type="term" value="P:action potential"/>
    <property type="evidence" value="ECO:0007669"/>
    <property type="project" value="TreeGrafter"/>
</dbReference>
<evidence type="ECO:0000256" key="4">
    <source>
        <dbReference type="ARBA" id="ARBA00022538"/>
    </source>
</evidence>
<keyword evidence="8" id="KW-0630">Potassium</keyword>
<dbReference type="PANTHER" id="PTHR11537">
    <property type="entry name" value="VOLTAGE-GATED POTASSIUM CHANNEL"/>
    <property type="match status" value="1"/>
</dbReference>
<dbReference type="SUPFAM" id="SSF81324">
    <property type="entry name" value="Voltage-gated potassium channels"/>
    <property type="match status" value="1"/>
</dbReference>
<evidence type="ECO:0000256" key="3">
    <source>
        <dbReference type="ARBA" id="ARBA00022475"/>
    </source>
</evidence>
<feature type="compositionally biased region" description="Low complexity" evidence="13">
    <location>
        <begin position="240"/>
        <end position="249"/>
    </location>
</feature>
<feature type="transmembrane region" description="Helical" evidence="14">
    <location>
        <begin position="184"/>
        <end position="205"/>
    </location>
</feature>
<dbReference type="InterPro" id="IPR003968">
    <property type="entry name" value="K_chnl_volt-dep_Kv"/>
</dbReference>
<dbReference type="GO" id="GO:0005251">
    <property type="term" value="F:delayed rectifier potassium channel activity"/>
    <property type="evidence" value="ECO:0007669"/>
    <property type="project" value="TreeGrafter"/>
</dbReference>
<accession>A0A3B4BEY3</accession>
<protein>
    <recommendedName>
        <fullName evidence="15">Ion transport domain-containing protein</fullName>
    </recommendedName>
</protein>
<evidence type="ECO:0000256" key="6">
    <source>
        <dbReference type="ARBA" id="ARBA00022826"/>
    </source>
</evidence>
<dbReference type="InterPro" id="IPR005821">
    <property type="entry name" value="Ion_trans_dom"/>
</dbReference>
<dbReference type="PRINTS" id="PR01491">
    <property type="entry name" value="KVCHANNEL"/>
</dbReference>
<keyword evidence="4" id="KW-0633">Potassium transport</keyword>
<dbReference type="GO" id="GO:0008076">
    <property type="term" value="C:voltage-gated potassium channel complex"/>
    <property type="evidence" value="ECO:0007669"/>
    <property type="project" value="InterPro"/>
</dbReference>
<keyword evidence="3" id="KW-1003">Cell membrane</keyword>
<dbReference type="InterPro" id="IPR028325">
    <property type="entry name" value="VG_K_chnl"/>
</dbReference>
<keyword evidence="7" id="KW-0851">Voltage-gated channel</keyword>
<feature type="compositionally biased region" description="Polar residues" evidence="13">
    <location>
        <begin position="263"/>
        <end position="272"/>
    </location>
</feature>
<keyword evidence="12" id="KW-0407">Ion channel</keyword>
<evidence type="ECO:0000259" key="15">
    <source>
        <dbReference type="Pfam" id="PF00520"/>
    </source>
</evidence>
<sequence>MFVVESICVAWFTFEFLLRFINAQSKLEFIRGPLNIIDAVAILPYYVSLVVDLREPSPEELHLGITATAGRGYLDKLSLILRLLRALRILYVMRLARHSLGLQTLGLTMQRSMREFGLLLLFVCVAVMLFSPLVHLAESELAPFTATPHHQSFSSIPASYWWAIISMTTVGYGDMVPRSIPGQIVALTSILSGILIMAFPATSIFHTFSRSYQELKADYDRLWKEEEEEGGEGGGEKIQDGGQSSDQDQLLTETRGDQEARRQSTTLPSTAF</sequence>
<comment type="subcellular location">
    <subcellularLocation>
        <location evidence="1">Cell membrane</location>
        <topology evidence="1">Multi-pass membrane protein</topology>
    </subcellularLocation>
</comment>
<evidence type="ECO:0000256" key="2">
    <source>
        <dbReference type="ARBA" id="ARBA00022448"/>
    </source>
</evidence>
<evidence type="ECO:0000256" key="14">
    <source>
        <dbReference type="SAM" id="Phobius"/>
    </source>
</evidence>
<reference evidence="16" key="2">
    <citation type="submission" date="2025-09" db="UniProtKB">
        <authorList>
            <consortium name="Ensembl"/>
        </authorList>
    </citation>
    <scope>IDENTIFICATION</scope>
</reference>
<dbReference type="AlphaFoldDB" id="A0A3B4BEY3"/>
<dbReference type="PRINTS" id="PR00169">
    <property type="entry name" value="KCHANNEL"/>
</dbReference>
<dbReference type="Pfam" id="PF00520">
    <property type="entry name" value="Ion_trans"/>
    <property type="match status" value="1"/>
</dbReference>
<evidence type="ECO:0000256" key="8">
    <source>
        <dbReference type="ARBA" id="ARBA00022958"/>
    </source>
</evidence>
<evidence type="ECO:0000256" key="7">
    <source>
        <dbReference type="ARBA" id="ARBA00022882"/>
    </source>
</evidence>
<keyword evidence="11 14" id="KW-0472">Membrane</keyword>
<evidence type="ECO:0000256" key="9">
    <source>
        <dbReference type="ARBA" id="ARBA00022989"/>
    </source>
</evidence>
<keyword evidence="17" id="KW-1185">Reference proteome</keyword>
<evidence type="ECO:0000256" key="1">
    <source>
        <dbReference type="ARBA" id="ARBA00004651"/>
    </source>
</evidence>
<keyword evidence="9 14" id="KW-1133">Transmembrane helix</keyword>
<dbReference type="Gene3D" id="1.10.287.70">
    <property type="match status" value="1"/>
</dbReference>
<reference evidence="16" key="1">
    <citation type="submission" date="2025-08" db="UniProtKB">
        <authorList>
            <consortium name="Ensembl"/>
        </authorList>
    </citation>
    <scope>IDENTIFICATION</scope>
</reference>
<evidence type="ECO:0000256" key="12">
    <source>
        <dbReference type="ARBA" id="ARBA00023303"/>
    </source>
</evidence>
<dbReference type="Proteomes" id="UP000261520">
    <property type="component" value="Unplaced"/>
</dbReference>
<feature type="domain" description="Ion transport" evidence="15">
    <location>
        <begin position="2"/>
        <end position="214"/>
    </location>
</feature>
<keyword evidence="2" id="KW-0813">Transport</keyword>